<keyword evidence="3" id="KW-1185">Reference proteome</keyword>
<feature type="chain" id="PRO_5045812464" description="TonB-dependent receptor" evidence="1">
    <location>
        <begin position="23"/>
        <end position="124"/>
    </location>
</feature>
<proteinExistence type="predicted"/>
<evidence type="ECO:0000313" key="2">
    <source>
        <dbReference type="EMBL" id="MFD3002332.1"/>
    </source>
</evidence>
<gene>
    <name evidence="2" type="ORF">ACFS7Z_18315</name>
</gene>
<dbReference type="InterPro" id="IPR010917">
    <property type="entry name" value="TonB_rcpt_CS"/>
</dbReference>
<accession>A0ABW6BZJ7</accession>
<dbReference type="SUPFAM" id="SSF49464">
    <property type="entry name" value="Carboxypeptidase regulatory domain-like"/>
    <property type="match status" value="1"/>
</dbReference>
<organism evidence="2 3">
    <name type="scientific">Pontibacter toksunensis</name>
    <dbReference type="NCBI Taxonomy" id="1332631"/>
    <lineage>
        <taxon>Bacteria</taxon>
        <taxon>Pseudomonadati</taxon>
        <taxon>Bacteroidota</taxon>
        <taxon>Cytophagia</taxon>
        <taxon>Cytophagales</taxon>
        <taxon>Hymenobacteraceae</taxon>
        <taxon>Pontibacter</taxon>
    </lineage>
</organism>
<evidence type="ECO:0000313" key="3">
    <source>
        <dbReference type="Proteomes" id="UP001597641"/>
    </source>
</evidence>
<dbReference type="EMBL" id="JBHUOX010000015">
    <property type="protein sequence ID" value="MFD3002332.1"/>
    <property type="molecule type" value="Genomic_DNA"/>
</dbReference>
<keyword evidence="1" id="KW-0732">Signal</keyword>
<reference evidence="3" key="1">
    <citation type="journal article" date="2019" name="Int. J. Syst. Evol. Microbiol.">
        <title>The Global Catalogue of Microorganisms (GCM) 10K type strain sequencing project: providing services to taxonomists for standard genome sequencing and annotation.</title>
        <authorList>
            <consortium name="The Broad Institute Genomics Platform"/>
            <consortium name="The Broad Institute Genome Sequencing Center for Infectious Disease"/>
            <person name="Wu L."/>
            <person name="Ma J."/>
        </authorList>
    </citation>
    <scope>NUCLEOTIDE SEQUENCE [LARGE SCALE GENOMIC DNA]</scope>
    <source>
        <strain evidence="3">KCTC 23984</strain>
    </source>
</reference>
<protein>
    <recommendedName>
        <fullName evidence="4">TonB-dependent receptor</fullName>
    </recommendedName>
</protein>
<dbReference type="Proteomes" id="UP001597641">
    <property type="component" value="Unassembled WGS sequence"/>
</dbReference>
<evidence type="ECO:0000256" key="1">
    <source>
        <dbReference type="SAM" id="SignalP"/>
    </source>
</evidence>
<feature type="signal peptide" evidence="1">
    <location>
        <begin position="1"/>
        <end position="22"/>
    </location>
</feature>
<dbReference type="PROSITE" id="PS01156">
    <property type="entry name" value="TONB_DEPENDENT_REC_2"/>
    <property type="match status" value="1"/>
</dbReference>
<evidence type="ECO:0008006" key="4">
    <source>
        <dbReference type="Google" id="ProtNLM"/>
    </source>
</evidence>
<dbReference type="RefSeq" id="WP_377487662.1">
    <property type="nucleotide sequence ID" value="NZ_JBHUOX010000015.1"/>
</dbReference>
<dbReference type="InterPro" id="IPR008969">
    <property type="entry name" value="CarboxyPept-like_regulatory"/>
</dbReference>
<sequence>MKKLPHLLPILLLLCRMGIAQTVRVIDKTTLQPLTGVAINSTSSTGSIRTNTRGRADISDITSPDRKLRFSYIGYQTGILTSAQLQQLNYEVALENLTDRYYRVFASCISAPGRNLMLTVRGRF</sequence>
<comment type="caution">
    <text evidence="2">The sequence shown here is derived from an EMBL/GenBank/DDBJ whole genome shotgun (WGS) entry which is preliminary data.</text>
</comment>
<name>A0ABW6BZJ7_9BACT</name>